<dbReference type="EMBL" id="CAFBLQ010000001">
    <property type="protein sequence ID" value="CAB4856644.1"/>
    <property type="molecule type" value="Genomic_DNA"/>
</dbReference>
<dbReference type="PANTHER" id="PTHR47829">
    <property type="entry name" value="HYDROLASE, PUTATIVE (AFU_ORTHOLOGUE AFUA_1G12880)-RELATED"/>
    <property type="match status" value="1"/>
</dbReference>
<organism evidence="2">
    <name type="scientific">freshwater metagenome</name>
    <dbReference type="NCBI Taxonomy" id="449393"/>
    <lineage>
        <taxon>unclassified sequences</taxon>
        <taxon>metagenomes</taxon>
        <taxon>ecological metagenomes</taxon>
    </lineage>
</organism>
<dbReference type="InterPro" id="IPR008271">
    <property type="entry name" value="Ser/Thr_kinase_AS"/>
</dbReference>
<dbReference type="InterPro" id="IPR002575">
    <property type="entry name" value="Aminoglycoside_PTrfase"/>
</dbReference>
<dbReference type="SUPFAM" id="SSF56112">
    <property type="entry name" value="Protein kinase-like (PK-like)"/>
    <property type="match status" value="1"/>
</dbReference>
<evidence type="ECO:0000259" key="1">
    <source>
        <dbReference type="Pfam" id="PF01636"/>
    </source>
</evidence>
<name>A0A6J7CI92_9ZZZZ</name>
<dbReference type="InterPro" id="IPR041726">
    <property type="entry name" value="ACAD10_11_N"/>
</dbReference>
<dbReference type="Pfam" id="PF01636">
    <property type="entry name" value="APH"/>
    <property type="match status" value="1"/>
</dbReference>
<dbReference type="InterPro" id="IPR052898">
    <property type="entry name" value="ACAD10-like"/>
</dbReference>
<protein>
    <submittedName>
        <fullName evidence="2">Unannotated protein</fullName>
    </submittedName>
</protein>
<proteinExistence type="predicted"/>
<sequence>MNPQPTPDALTGAEAPAFVDIVDSWEEAAGLEAEPLIVLEGLRAALGSDELPQVERIDAGYSNPTFVVCDAGRRYVLRRPPRPPFAPKAHDVLREYRILAALKSEAVRAPTPALMSEDPAHMNAPFYLMEALDGVVLRGATTPPFDTPEQRALIGAELIDALAELHDVDAGSVGLGDPARGEQYLARQLDLWSGQWEERAGRRDIPEIDVLSAWLRAEMPVSRRVAIVHGDYKLDNVFFARDAPARLIAILDWEMATLGDPLADLGFLTGTWTQAGEDPEAVGGLSAVTAEPGFPTRRELAERYAQRSGLPLDDLAWYQALAVWKLAILLEATYQRYRAGTLLGERFAQLEEGIPRMAALAHAASTGALL</sequence>
<accession>A0A6J7CI92</accession>
<dbReference type="PROSITE" id="PS00108">
    <property type="entry name" value="PROTEIN_KINASE_ST"/>
    <property type="match status" value="1"/>
</dbReference>
<dbReference type="CDD" id="cd05154">
    <property type="entry name" value="ACAD10_11_N-like"/>
    <property type="match status" value="1"/>
</dbReference>
<evidence type="ECO:0000313" key="2">
    <source>
        <dbReference type="EMBL" id="CAB4856644.1"/>
    </source>
</evidence>
<dbReference type="GO" id="GO:0004672">
    <property type="term" value="F:protein kinase activity"/>
    <property type="evidence" value="ECO:0007669"/>
    <property type="project" value="InterPro"/>
</dbReference>
<dbReference type="Gene3D" id="3.90.1200.10">
    <property type="match status" value="1"/>
</dbReference>
<dbReference type="InterPro" id="IPR011009">
    <property type="entry name" value="Kinase-like_dom_sf"/>
</dbReference>
<reference evidence="2" key="1">
    <citation type="submission" date="2020-05" db="EMBL/GenBank/DDBJ databases">
        <authorList>
            <person name="Chiriac C."/>
            <person name="Salcher M."/>
            <person name="Ghai R."/>
            <person name="Kavagutti S V."/>
        </authorList>
    </citation>
    <scope>NUCLEOTIDE SEQUENCE</scope>
</reference>
<dbReference type="Gene3D" id="3.30.200.20">
    <property type="entry name" value="Phosphorylase Kinase, domain 1"/>
    <property type="match status" value="1"/>
</dbReference>
<feature type="domain" description="Aminoglycoside phosphotransferase" evidence="1">
    <location>
        <begin position="54"/>
        <end position="298"/>
    </location>
</feature>
<dbReference type="AlphaFoldDB" id="A0A6J7CI92"/>
<gene>
    <name evidence="2" type="ORF">UFOPK3423_00004</name>
</gene>
<dbReference type="PANTHER" id="PTHR47829:SF1">
    <property type="entry name" value="HAD FAMILY PHOSPHATASE"/>
    <property type="match status" value="1"/>
</dbReference>